<dbReference type="Pfam" id="PF01521">
    <property type="entry name" value="Fe-S_biosyn"/>
    <property type="match status" value="1"/>
</dbReference>
<dbReference type="NCBIfam" id="TIGR00049">
    <property type="entry name" value="iron-sulfur cluster assembly accessory protein"/>
    <property type="match status" value="1"/>
</dbReference>
<accession>L8HG63</accession>
<feature type="domain" description="Core" evidence="2">
    <location>
        <begin position="141"/>
        <end position="242"/>
    </location>
</feature>
<dbReference type="InterPro" id="IPR000361">
    <property type="entry name" value="ATAP_core_dom"/>
</dbReference>
<dbReference type="SUPFAM" id="SSF89360">
    <property type="entry name" value="HesB-like domain"/>
    <property type="match status" value="1"/>
</dbReference>
<dbReference type="InterPro" id="IPR035903">
    <property type="entry name" value="HesB-like_dom_sf"/>
</dbReference>
<dbReference type="KEGG" id="acan:ACA1_153190"/>
<dbReference type="OrthoDB" id="1938621at2759"/>
<dbReference type="EMBL" id="KB007837">
    <property type="protein sequence ID" value="ELR24110.1"/>
    <property type="molecule type" value="Genomic_DNA"/>
</dbReference>
<dbReference type="InterPro" id="IPR016092">
    <property type="entry name" value="ATAP"/>
</dbReference>
<proteinExistence type="inferred from homology"/>
<dbReference type="GO" id="GO:0051539">
    <property type="term" value="F:4 iron, 4 sulfur cluster binding"/>
    <property type="evidence" value="ECO:0007669"/>
    <property type="project" value="TreeGrafter"/>
</dbReference>
<dbReference type="GO" id="GO:0016226">
    <property type="term" value="P:iron-sulfur cluster assembly"/>
    <property type="evidence" value="ECO:0007669"/>
    <property type="project" value="InterPro"/>
</dbReference>
<evidence type="ECO:0000313" key="3">
    <source>
        <dbReference type="EMBL" id="ELR24110.1"/>
    </source>
</evidence>
<sequence length="249" mass="26448">MQRHGRMARTPTSAASFMRGYSALAFPARTLHTSLPAALRSSAMNRVVVPSTASGPSCTTVPSLGRVRSRCVPSALSIGTRFVPASSTSRRGTASAAAPLQDLHPQTHPMAPSASTFDTTPVSLILDTASATRAVPSTQTILLSDRAKKKLRGLTSKREGGAILRVEVQSGGCSGFSYKFTVEDRPLTEEDILIEEEGARVVVDDVSLPLINGATLDWDEKLIGSKFQMLANPHSAGECGCKYSFTPKD</sequence>
<dbReference type="VEuPathDB" id="AmoebaDB:ACA1_153190"/>
<dbReference type="GeneID" id="14925112"/>
<name>L8HG63_ACACF</name>
<protein>
    <submittedName>
        <fullName evidence="3">Ironsulfur cluster assembly accessory subfamily protein</fullName>
    </submittedName>
</protein>
<evidence type="ECO:0000256" key="1">
    <source>
        <dbReference type="ARBA" id="ARBA00006718"/>
    </source>
</evidence>
<dbReference type="GO" id="GO:0005739">
    <property type="term" value="C:mitochondrion"/>
    <property type="evidence" value="ECO:0007669"/>
    <property type="project" value="TreeGrafter"/>
</dbReference>
<dbReference type="GO" id="GO:0051537">
    <property type="term" value="F:2 iron, 2 sulfur cluster binding"/>
    <property type="evidence" value="ECO:0007669"/>
    <property type="project" value="TreeGrafter"/>
</dbReference>
<dbReference type="Gene3D" id="2.60.300.12">
    <property type="entry name" value="HesB-like domain"/>
    <property type="match status" value="1"/>
</dbReference>
<reference evidence="3 4" key="1">
    <citation type="journal article" date="2013" name="Genome Biol.">
        <title>Genome of Acanthamoeba castellanii highlights extensive lateral gene transfer and early evolution of tyrosine kinase signaling.</title>
        <authorList>
            <person name="Clarke M."/>
            <person name="Lohan A.J."/>
            <person name="Liu B."/>
            <person name="Lagkouvardos I."/>
            <person name="Roy S."/>
            <person name="Zafar N."/>
            <person name="Bertelli C."/>
            <person name="Schilde C."/>
            <person name="Kianianmomeni A."/>
            <person name="Burglin T.R."/>
            <person name="Frech C."/>
            <person name="Turcotte B."/>
            <person name="Kopec K.O."/>
            <person name="Synnott J.M."/>
            <person name="Choo C."/>
            <person name="Paponov I."/>
            <person name="Finkler A."/>
            <person name="Soon Heng Tan C."/>
            <person name="Hutchins A.P."/>
            <person name="Weinmeier T."/>
            <person name="Rattei T."/>
            <person name="Chu J.S."/>
            <person name="Gimenez G."/>
            <person name="Irimia M."/>
            <person name="Rigden D.J."/>
            <person name="Fitzpatrick D.A."/>
            <person name="Lorenzo-Morales J."/>
            <person name="Bateman A."/>
            <person name="Chiu C.H."/>
            <person name="Tang P."/>
            <person name="Hegemann P."/>
            <person name="Fromm H."/>
            <person name="Raoult D."/>
            <person name="Greub G."/>
            <person name="Miranda-Saavedra D."/>
            <person name="Chen N."/>
            <person name="Nash P."/>
            <person name="Ginger M.L."/>
            <person name="Horn M."/>
            <person name="Schaap P."/>
            <person name="Caler L."/>
            <person name="Loftus B."/>
        </authorList>
    </citation>
    <scope>NUCLEOTIDE SEQUENCE [LARGE SCALE GENOMIC DNA]</scope>
    <source>
        <strain evidence="3 4">Neff</strain>
    </source>
</reference>
<keyword evidence="4" id="KW-1185">Reference proteome</keyword>
<dbReference type="RefSeq" id="XP_004353638.1">
    <property type="nucleotide sequence ID" value="XM_004353586.1"/>
</dbReference>
<dbReference type="STRING" id="1257118.L8HG63"/>
<dbReference type="GO" id="GO:0005506">
    <property type="term" value="F:iron ion binding"/>
    <property type="evidence" value="ECO:0007669"/>
    <property type="project" value="TreeGrafter"/>
</dbReference>
<dbReference type="OMA" id="WHDNDIV"/>
<comment type="similarity">
    <text evidence="1">Belongs to the HesB/IscA family.</text>
</comment>
<organism evidence="3 4">
    <name type="scientific">Acanthamoeba castellanii (strain ATCC 30010 / Neff)</name>
    <dbReference type="NCBI Taxonomy" id="1257118"/>
    <lineage>
        <taxon>Eukaryota</taxon>
        <taxon>Amoebozoa</taxon>
        <taxon>Discosea</taxon>
        <taxon>Longamoebia</taxon>
        <taxon>Centramoebida</taxon>
        <taxon>Acanthamoebidae</taxon>
        <taxon>Acanthamoeba</taxon>
    </lineage>
</organism>
<dbReference type="PANTHER" id="PTHR43011:SF1">
    <property type="entry name" value="IRON-SULFUR CLUSTER ASSEMBLY 2 HOMOLOG, MITOCHONDRIAL"/>
    <property type="match status" value="1"/>
</dbReference>
<evidence type="ECO:0000259" key="2">
    <source>
        <dbReference type="Pfam" id="PF01521"/>
    </source>
</evidence>
<evidence type="ECO:0000313" key="4">
    <source>
        <dbReference type="Proteomes" id="UP000011083"/>
    </source>
</evidence>
<dbReference type="Proteomes" id="UP000011083">
    <property type="component" value="Unassembled WGS sequence"/>
</dbReference>
<gene>
    <name evidence="3" type="ORF">ACA1_153190</name>
</gene>
<dbReference type="AlphaFoldDB" id="L8HG63"/>
<dbReference type="PANTHER" id="PTHR43011">
    <property type="entry name" value="IRON-SULFUR CLUSTER ASSEMBLY 2 HOMOLOG, MITOCHONDRIAL"/>
    <property type="match status" value="1"/>
</dbReference>